<dbReference type="AlphaFoldDB" id="A0AAW1Y4J9"/>
<dbReference type="Proteomes" id="UP001457282">
    <property type="component" value="Unassembled WGS sequence"/>
</dbReference>
<accession>A0AAW1Y4J9</accession>
<feature type="repeat" description="ANK" evidence="1">
    <location>
        <begin position="42"/>
        <end position="71"/>
    </location>
</feature>
<comment type="caution">
    <text evidence="2">The sequence shown here is derived from an EMBL/GenBank/DDBJ whole genome shotgun (WGS) entry which is preliminary data.</text>
</comment>
<proteinExistence type="predicted"/>
<evidence type="ECO:0000256" key="1">
    <source>
        <dbReference type="PROSITE-ProRule" id="PRU00023"/>
    </source>
</evidence>
<name>A0AAW1Y4J9_RUBAR</name>
<protein>
    <submittedName>
        <fullName evidence="2">Uncharacterized protein</fullName>
    </submittedName>
</protein>
<dbReference type="InterPro" id="IPR036770">
    <property type="entry name" value="Ankyrin_rpt-contain_sf"/>
</dbReference>
<dbReference type="EMBL" id="JBEDUW010000002">
    <property type="protein sequence ID" value="KAK9942838.1"/>
    <property type="molecule type" value="Genomic_DNA"/>
</dbReference>
<gene>
    <name evidence="2" type="ORF">M0R45_008486</name>
</gene>
<evidence type="ECO:0000313" key="2">
    <source>
        <dbReference type="EMBL" id="KAK9942838.1"/>
    </source>
</evidence>
<sequence length="71" mass="8192">MDPAAESIQKDLFKFAMKNKWKEVVEVYRENNLAHKAKITRLGDTALHLAVFDGQEKHVEELVQLVKKKGK</sequence>
<dbReference type="SUPFAM" id="SSF48403">
    <property type="entry name" value="Ankyrin repeat"/>
    <property type="match status" value="1"/>
</dbReference>
<keyword evidence="3" id="KW-1185">Reference proteome</keyword>
<keyword evidence="1" id="KW-0040">ANK repeat</keyword>
<reference evidence="2 3" key="1">
    <citation type="journal article" date="2023" name="G3 (Bethesda)">
        <title>A chromosome-length genome assembly and annotation of blackberry (Rubus argutus, cv. 'Hillquist').</title>
        <authorList>
            <person name="Bruna T."/>
            <person name="Aryal R."/>
            <person name="Dudchenko O."/>
            <person name="Sargent D.J."/>
            <person name="Mead D."/>
            <person name="Buti M."/>
            <person name="Cavallini A."/>
            <person name="Hytonen T."/>
            <person name="Andres J."/>
            <person name="Pham M."/>
            <person name="Weisz D."/>
            <person name="Mascagni F."/>
            <person name="Usai G."/>
            <person name="Natali L."/>
            <person name="Bassil N."/>
            <person name="Fernandez G.E."/>
            <person name="Lomsadze A."/>
            <person name="Armour M."/>
            <person name="Olukolu B."/>
            <person name="Poorten T."/>
            <person name="Britton C."/>
            <person name="Davik J."/>
            <person name="Ashrafi H."/>
            <person name="Aiden E.L."/>
            <person name="Borodovsky M."/>
            <person name="Worthington M."/>
        </authorList>
    </citation>
    <scope>NUCLEOTIDE SEQUENCE [LARGE SCALE GENOMIC DNA]</scope>
    <source>
        <strain evidence="2">PI 553951</strain>
    </source>
</reference>
<dbReference type="PROSITE" id="PS50088">
    <property type="entry name" value="ANK_REPEAT"/>
    <property type="match status" value="1"/>
</dbReference>
<evidence type="ECO:0000313" key="3">
    <source>
        <dbReference type="Proteomes" id="UP001457282"/>
    </source>
</evidence>
<organism evidence="2 3">
    <name type="scientific">Rubus argutus</name>
    <name type="common">Southern blackberry</name>
    <dbReference type="NCBI Taxonomy" id="59490"/>
    <lineage>
        <taxon>Eukaryota</taxon>
        <taxon>Viridiplantae</taxon>
        <taxon>Streptophyta</taxon>
        <taxon>Embryophyta</taxon>
        <taxon>Tracheophyta</taxon>
        <taxon>Spermatophyta</taxon>
        <taxon>Magnoliopsida</taxon>
        <taxon>eudicotyledons</taxon>
        <taxon>Gunneridae</taxon>
        <taxon>Pentapetalae</taxon>
        <taxon>rosids</taxon>
        <taxon>fabids</taxon>
        <taxon>Rosales</taxon>
        <taxon>Rosaceae</taxon>
        <taxon>Rosoideae</taxon>
        <taxon>Rosoideae incertae sedis</taxon>
        <taxon>Rubus</taxon>
    </lineage>
</organism>
<dbReference type="Gene3D" id="1.25.40.20">
    <property type="entry name" value="Ankyrin repeat-containing domain"/>
    <property type="match status" value="1"/>
</dbReference>
<dbReference type="InterPro" id="IPR002110">
    <property type="entry name" value="Ankyrin_rpt"/>
</dbReference>